<dbReference type="Proteomes" id="UP000288490">
    <property type="component" value="Unassembled WGS sequence"/>
</dbReference>
<evidence type="ECO:0000259" key="4">
    <source>
        <dbReference type="Pfam" id="PF00892"/>
    </source>
</evidence>
<dbReference type="Pfam" id="PF00892">
    <property type="entry name" value="EamA"/>
    <property type="match status" value="1"/>
</dbReference>
<keyword evidence="3" id="KW-0812">Transmembrane</keyword>
<dbReference type="InterPro" id="IPR000620">
    <property type="entry name" value="EamA_dom"/>
</dbReference>
<protein>
    <recommendedName>
        <fullName evidence="4">EamA domain-containing protein</fullName>
    </recommendedName>
</protein>
<dbReference type="AlphaFoldDB" id="A0A429ZE66"/>
<evidence type="ECO:0000313" key="5">
    <source>
        <dbReference type="EMBL" id="RST91945.1"/>
    </source>
</evidence>
<comment type="caution">
    <text evidence="5">The sequence shown here is derived from an EMBL/GenBank/DDBJ whole genome shotgun (WGS) entry which is preliminary data.</text>
</comment>
<gene>
    <name evidence="5" type="ORF">CBF36_09490</name>
</gene>
<sequence length="119" mass="12686">MKDKKKSQLTIGVLLIIVAALLNSISQLIWKFAADGDKNVILLYVLGFLASGLGMVVMMVAFRFGDVSILQPMMSLGFASSIVFGSLFLNEPVTGKKIIGIIVIIIGSIILGTQGEEGK</sequence>
<evidence type="ECO:0000313" key="6">
    <source>
        <dbReference type="Proteomes" id="UP000288490"/>
    </source>
</evidence>
<feature type="transmembrane region" description="Helical" evidence="3">
    <location>
        <begin position="9"/>
        <end position="29"/>
    </location>
</feature>
<feature type="transmembrane region" description="Helical" evidence="3">
    <location>
        <begin position="95"/>
        <end position="113"/>
    </location>
</feature>
<dbReference type="InterPro" id="IPR037185">
    <property type="entry name" value="EmrE-like"/>
</dbReference>
<proteinExistence type="inferred from homology"/>
<dbReference type="SUPFAM" id="SSF103481">
    <property type="entry name" value="Multidrug resistance efflux transporter EmrE"/>
    <property type="match status" value="1"/>
</dbReference>
<evidence type="ECO:0000256" key="2">
    <source>
        <dbReference type="ARBA" id="ARBA00007362"/>
    </source>
</evidence>
<dbReference type="RefSeq" id="WP_125958219.1">
    <property type="nucleotide sequence ID" value="NZ_JAQEJV010000022.1"/>
</dbReference>
<dbReference type="Gene3D" id="1.10.3730.20">
    <property type="match status" value="1"/>
</dbReference>
<dbReference type="OrthoDB" id="3732386at2"/>
<evidence type="ECO:0000256" key="3">
    <source>
        <dbReference type="SAM" id="Phobius"/>
    </source>
</evidence>
<comment type="subcellular location">
    <subcellularLocation>
        <location evidence="1">Endomembrane system</location>
        <topology evidence="1">Multi-pass membrane protein</topology>
    </subcellularLocation>
</comment>
<feature type="transmembrane region" description="Helical" evidence="3">
    <location>
        <begin position="41"/>
        <end position="62"/>
    </location>
</feature>
<reference evidence="5 6" key="1">
    <citation type="submission" date="2017-05" db="EMBL/GenBank/DDBJ databases">
        <title>Vagococcus spp. assemblies.</title>
        <authorList>
            <person name="Gulvik C.A."/>
        </authorList>
    </citation>
    <scope>NUCLEOTIDE SEQUENCE [LARGE SCALE GENOMIC DNA]</scope>
    <source>
        <strain evidence="5 6">SS1994</strain>
    </source>
</reference>
<keyword evidence="6" id="KW-1185">Reference proteome</keyword>
<feature type="domain" description="EamA" evidence="4">
    <location>
        <begin position="12"/>
        <end position="111"/>
    </location>
</feature>
<dbReference type="GO" id="GO:0016020">
    <property type="term" value="C:membrane"/>
    <property type="evidence" value="ECO:0007669"/>
    <property type="project" value="InterPro"/>
</dbReference>
<accession>A0A429ZE66</accession>
<name>A0A429ZE66_9ENTE</name>
<feature type="transmembrane region" description="Helical" evidence="3">
    <location>
        <begin position="69"/>
        <end position="89"/>
    </location>
</feature>
<comment type="similarity">
    <text evidence="2">Belongs to the EamA transporter family.</text>
</comment>
<evidence type="ECO:0000256" key="1">
    <source>
        <dbReference type="ARBA" id="ARBA00004127"/>
    </source>
</evidence>
<keyword evidence="3" id="KW-0472">Membrane</keyword>
<organism evidence="5 6">
    <name type="scientific">Vagococcus bubulae</name>
    <dbReference type="NCBI Taxonomy" id="1977868"/>
    <lineage>
        <taxon>Bacteria</taxon>
        <taxon>Bacillati</taxon>
        <taxon>Bacillota</taxon>
        <taxon>Bacilli</taxon>
        <taxon>Lactobacillales</taxon>
        <taxon>Enterococcaceae</taxon>
        <taxon>Vagococcus</taxon>
    </lineage>
</organism>
<keyword evidence="3" id="KW-1133">Transmembrane helix</keyword>
<dbReference type="EMBL" id="NGJT01000019">
    <property type="protein sequence ID" value="RST91945.1"/>
    <property type="molecule type" value="Genomic_DNA"/>
</dbReference>